<dbReference type="Proteomes" id="UP001445076">
    <property type="component" value="Unassembled WGS sequence"/>
</dbReference>
<keyword evidence="3" id="KW-1185">Reference proteome</keyword>
<feature type="chain" id="PRO_5043799642" evidence="1">
    <location>
        <begin position="17"/>
        <end position="215"/>
    </location>
</feature>
<keyword evidence="1" id="KW-0732">Signal</keyword>
<proteinExistence type="predicted"/>
<dbReference type="InterPro" id="IPR038606">
    <property type="entry name" value="To_sf"/>
</dbReference>
<dbReference type="Gene3D" id="3.15.10.30">
    <property type="entry name" value="Haemolymph juvenile hormone binding protein"/>
    <property type="match status" value="1"/>
</dbReference>
<organism evidence="2 3">
    <name type="scientific">Cherax quadricarinatus</name>
    <name type="common">Australian red claw crayfish</name>
    <dbReference type="NCBI Taxonomy" id="27406"/>
    <lineage>
        <taxon>Eukaryota</taxon>
        <taxon>Metazoa</taxon>
        <taxon>Ecdysozoa</taxon>
        <taxon>Arthropoda</taxon>
        <taxon>Crustacea</taxon>
        <taxon>Multicrustacea</taxon>
        <taxon>Malacostraca</taxon>
        <taxon>Eumalacostraca</taxon>
        <taxon>Eucarida</taxon>
        <taxon>Decapoda</taxon>
        <taxon>Pleocyemata</taxon>
        <taxon>Astacidea</taxon>
        <taxon>Parastacoidea</taxon>
        <taxon>Parastacidae</taxon>
        <taxon>Cherax</taxon>
    </lineage>
</organism>
<accession>A0AAW0WBL2</accession>
<protein>
    <submittedName>
        <fullName evidence="2">Uncharacterized protein</fullName>
    </submittedName>
</protein>
<feature type="signal peptide" evidence="1">
    <location>
        <begin position="1"/>
        <end position="16"/>
    </location>
</feature>
<dbReference type="EMBL" id="JARKIK010000068">
    <property type="protein sequence ID" value="KAK8729088.1"/>
    <property type="molecule type" value="Genomic_DNA"/>
</dbReference>
<evidence type="ECO:0000313" key="3">
    <source>
        <dbReference type="Proteomes" id="UP001445076"/>
    </source>
</evidence>
<evidence type="ECO:0000313" key="2">
    <source>
        <dbReference type="EMBL" id="KAK8729088.1"/>
    </source>
</evidence>
<gene>
    <name evidence="2" type="ORF">OTU49_008622</name>
</gene>
<evidence type="ECO:0000256" key="1">
    <source>
        <dbReference type="SAM" id="SignalP"/>
    </source>
</evidence>
<comment type="caution">
    <text evidence="2">The sequence shown here is derived from an EMBL/GenBank/DDBJ whole genome shotgun (WGS) entry which is preliminary data.</text>
</comment>
<dbReference type="AlphaFoldDB" id="A0AAW0WBL2"/>
<name>A0AAW0WBL2_CHEQU</name>
<sequence length="215" mass="22910">MLGLASIFSAILLASAIPFTSVGVLEPELTALLQEYLTPLDPATIDALTDLHIVTDHSDLLFSGTDVVVSGFSNIVVTLFEPPIPLISKAVRLDTVIDVLSIHTDNYELTGTFNGADSLNSGKADLTLNEFGVNIFFRADSYSVEPLSLCIEQGSLTVELTVTSIISELEGADDINADIDANGPALLELVDKLLEENSDLLEEVLNNALCSAGRM</sequence>
<reference evidence="2 3" key="1">
    <citation type="journal article" date="2024" name="BMC Genomics">
        <title>Genome assembly of redclaw crayfish (Cherax quadricarinatus) provides insights into its immune adaptation and hypoxia tolerance.</title>
        <authorList>
            <person name="Liu Z."/>
            <person name="Zheng J."/>
            <person name="Li H."/>
            <person name="Fang K."/>
            <person name="Wang S."/>
            <person name="He J."/>
            <person name="Zhou D."/>
            <person name="Weng S."/>
            <person name="Chi M."/>
            <person name="Gu Z."/>
            <person name="He J."/>
            <person name="Li F."/>
            <person name="Wang M."/>
        </authorList>
    </citation>
    <scope>NUCLEOTIDE SEQUENCE [LARGE SCALE GENOMIC DNA]</scope>
    <source>
        <strain evidence="2">ZL_2023a</strain>
    </source>
</reference>